<organism evidence="1">
    <name type="scientific">marine sediment metagenome</name>
    <dbReference type="NCBI Taxonomy" id="412755"/>
    <lineage>
        <taxon>unclassified sequences</taxon>
        <taxon>metagenomes</taxon>
        <taxon>ecological metagenomes</taxon>
    </lineage>
</organism>
<name>A0A0F9R6Y8_9ZZZZ</name>
<gene>
    <name evidence="1" type="ORF">LCGC14_0614430</name>
</gene>
<accession>A0A0F9R6Y8</accession>
<comment type="caution">
    <text evidence="1">The sequence shown here is derived from an EMBL/GenBank/DDBJ whole genome shotgun (WGS) entry which is preliminary data.</text>
</comment>
<protein>
    <submittedName>
        <fullName evidence="1">Uncharacterized protein</fullName>
    </submittedName>
</protein>
<dbReference type="EMBL" id="LAZR01001026">
    <property type="protein sequence ID" value="KKN52280.1"/>
    <property type="molecule type" value="Genomic_DNA"/>
</dbReference>
<dbReference type="AlphaFoldDB" id="A0A0F9R6Y8"/>
<evidence type="ECO:0000313" key="1">
    <source>
        <dbReference type="EMBL" id="KKN52280.1"/>
    </source>
</evidence>
<sequence>MLELYTPNYEVINTKERITIDLIKDGQEFLKQFEIKKDLLLDTISLVYKYLRSNSKIPQNVFKFFIGAYYIISRHPFAFPAHESKKEFCKKFGLPISSLEYCVEKITESLNYIVILDDKNFPYYIDPKRDISLNVIKKMVKSRVDKEMMKFLVYNKPINSQILTEELVREIISEHKAFPEELFRQLYELTLNFVENEFVEYNNYISLQNKYFF</sequence>
<reference evidence="1" key="1">
    <citation type="journal article" date="2015" name="Nature">
        <title>Complex archaea that bridge the gap between prokaryotes and eukaryotes.</title>
        <authorList>
            <person name="Spang A."/>
            <person name="Saw J.H."/>
            <person name="Jorgensen S.L."/>
            <person name="Zaremba-Niedzwiedzka K."/>
            <person name="Martijn J."/>
            <person name="Lind A.E."/>
            <person name="van Eijk R."/>
            <person name="Schleper C."/>
            <person name="Guy L."/>
            <person name="Ettema T.J."/>
        </authorList>
    </citation>
    <scope>NUCLEOTIDE SEQUENCE</scope>
</reference>
<proteinExistence type="predicted"/>